<dbReference type="AlphaFoldDB" id="A0A6J4RZ52"/>
<dbReference type="InterPro" id="IPR018775">
    <property type="entry name" value="RlaP"/>
</dbReference>
<organism evidence="1">
    <name type="scientific">uncultured Sphingomonadaceae bacterium</name>
    <dbReference type="NCBI Taxonomy" id="169976"/>
    <lineage>
        <taxon>Bacteria</taxon>
        <taxon>Pseudomonadati</taxon>
        <taxon>Pseudomonadota</taxon>
        <taxon>Alphaproteobacteria</taxon>
        <taxon>Sphingomonadales</taxon>
        <taxon>Sphingomonadaceae</taxon>
        <taxon>environmental samples</taxon>
    </lineage>
</organism>
<protein>
    <submittedName>
        <fullName evidence="1">Uncharacterized protein</fullName>
    </submittedName>
</protein>
<accession>A0A6J4RZ52</accession>
<name>A0A6J4RZ52_9SPHN</name>
<dbReference type="Pfam" id="PF10127">
    <property type="entry name" value="RlaP"/>
    <property type="match status" value="1"/>
</dbReference>
<proteinExistence type="predicted"/>
<gene>
    <name evidence="1" type="ORF">AVDCRST_MAG91-250</name>
</gene>
<reference evidence="1" key="1">
    <citation type="submission" date="2020-02" db="EMBL/GenBank/DDBJ databases">
        <authorList>
            <person name="Meier V. D."/>
        </authorList>
    </citation>
    <scope>NUCLEOTIDE SEQUENCE</scope>
    <source>
        <strain evidence="1">AVDCRST_MAG91</strain>
    </source>
</reference>
<evidence type="ECO:0000313" key="1">
    <source>
        <dbReference type="EMBL" id="CAA9485496.1"/>
    </source>
</evidence>
<sequence>MSPIVYAGGAAFREDLANFASAHTNRVGIARHYLHLGERQRQTYFADGKSVHLKKLFYALRPAAALRWLRLNLEEAIAPMHFPTLMQECDAPREVADIAADLIARKAVTRELGSALLPPVIENFIDAEFALARDTLPASPSLLSPDAKTAADRIFRRYVDRFDTLVASTLGPVGGTTHE</sequence>
<dbReference type="EMBL" id="CADCVX010000063">
    <property type="protein sequence ID" value="CAA9485496.1"/>
    <property type="molecule type" value="Genomic_DNA"/>
</dbReference>